<keyword evidence="3" id="KW-1185">Reference proteome</keyword>
<sequence>CQFHGLHSLLSPALQRQTTEAARQGHFPHAQAFP</sequence>
<feature type="region of interest" description="Disordered" evidence="1">
    <location>
        <begin position="15"/>
        <end position="34"/>
    </location>
</feature>
<evidence type="ECO:0000313" key="2">
    <source>
        <dbReference type="EMBL" id="CRK36661.1"/>
    </source>
</evidence>
<protein>
    <submittedName>
        <fullName evidence="2">Uncharacterized protein</fullName>
    </submittedName>
</protein>
<accession>A0A0G4MR26</accession>
<feature type="non-terminal residue" evidence="2">
    <location>
        <position position="1"/>
    </location>
</feature>
<evidence type="ECO:0000256" key="1">
    <source>
        <dbReference type="SAM" id="MobiDB-lite"/>
    </source>
</evidence>
<reference evidence="2 3" key="1">
    <citation type="submission" date="2015-05" db="EMBL/GenBank/DDBJ databases">
        <authorList>
            <person name="Wang D.B."/>
            <person name="Wang M."/>
        </authorList>
    </citation>
    <scope>NUCLEOTIDE SEQUENCE [LARGE SCALE GENOMIC DNA]</scope>
    <source>
        <strain evidence="2">VL1</strain>
    </source>
</reference>
<organism evidence="2 3">
    <name type="scientific">Verticillium longisporum</name>
    <name type="common">Verticillium dahliae var. longisporum</name>
    <dbReference type="NCBI Taxonomy" id="100787"/>
    <lineage>
        <taxon>Eukaryota</taxon>
        <taxon>Fungi</taxon>
        <taxon>Dikarya</taxon>
        <taxon>Ascomycota</taxon>
        <taxon>Pezizomycotina</taxon>
        <taxon>Sordariomycetes</taxon>
        <taxon>Hypocreomycetidae</taxon>
        <taxon>Glomerellales</taxon>
        <taxon>Plectosphaerellaceae</taxon>
        <taxon>Verticillium</taxon>
    </lineage>
</organism>
<dbReference type="Proteomes" id="UP000044602">
    <property type="component" value="Unassembled WGS sequence"/>
</dbReference>
<gene>
    <name evidence="2" type="ORF">BN1708_020061</name>
</gene>
<name>A0A0G4MR26_VERLO</name>
<evidence type="ECO:0000313" key="3">
    <source>
        <dbReference type="Proteomes" id="UP000044602"/>
    </source>
</evidence>
<proteinExistence type="predicted"/>
<dbReference type="EMBL" id="CVQH01024241">
    <property type="protein sequence ID" value="CRK36661.1"/>
    <property type="molecule type" value="Genomic_DNA"/>
</dbReference>
<dbReference type="AlphaFoldDB" id="A0A0G4MR26"/>